<name>X0WJ39_9ZZZZ</name>
<comment type="caution">
    <text evidence="1">The sequence shown here is derived from an EMBL/GenBank/DDBJ whole genome shotgun (WGS) entry which is preliminary data.</text>
</comment>
<dbReference type="AlphaFoldDB" id="X0WJ39"/>
<organism evidence="1">
    <name type="scientific">marine sediment metagenome</name>
    <dbReference type="NCBI Taxonomy" id="412755"/>
    <lineage>
        <taxon>unclassified sequences</taxon>
        <taxon>metagenomes</taxon>
        <taxon>ecological metagenomes</taxon>
    </lineage>
</organism>
<evidence type="ECO:0000313" key="1">
    <source>
        <dbReference type="EMBL" id="GAG24498.1"/>
    </source>
</evidence>
<dbReference type="EMBL" id="BARS01030668">
    <property type="protein sequence ID" value="GAG24498.1"/>
    <property type="molecule type" value="Genomic_DNA"/>
</dbReference>
<accession>X0WJ39</accession>
<evidence type="ECO:0008006" key="2">
    <source>
        <dbReference type="Google" id="ProtNLM"/>
    </source>
</evidence>
<gene>
    <name evidence="1" type="ORF">S01H1_47813</name>
</gene>
<reference evidence="1" key="1">
    <citation type="journal article" date="2014" name="Front. Microbiol.">
        <title>High frequency of phylogenetically diverse reductive dehalogenase-homologous genes in deep subseafloor sedimentary metagenomes.</title>
        <authorList>
            <person name="Kawai M."/>
            <person name="Futagami T."/>
            <person name="Toyoda A."/>
            <person name="Takaki Y."/>
            <person name="Nishi S."/>
            <person name="Hori S."/>
            <person name="Arai W."/>
            <person name="Tsubouchi T."/>
            <person name="Morono Y."/>
            <person name="Uchiyama I."/>
            <person name="Ito T."/>
            <person name="Fujiyama A."/>
            <person name="Inagaki F."/>
            <person name="Takami H."/>
        </authorList>
    </citation>
    <scope>NUCLEOTIDE SEQUENCE</scope>
    <source>
        <strain evidence="1">Expedition CK06-06</strain>
    </source>
</reference>
<protein>
    <recommendedName>
        <fullName evidence="2">Aminopeptidase</fullName>
    </recommendedName>
</protein>
<proteinExistence type="predicted"/>
<sequence length="55" mass="6117">MNSIKKGAKQAVENCLKVKKGEKVVIITDKETFEIGSTIKGVTEKITNTIQFFVM</sequence>
<feature type="non-terminal residue" evidence="1">
    <location>
        <position position="55"/>
    </location>
</feature>